<organism evidence="2 3">
    <name type="scientific">Oryza sativa subsp. japonica</name>
    <name type="common">Rice</name>
    <dbReference type="NCBI Taxonomy" id="39947"/>
    <lineage>
        <taxon>Eukaryota</taxon>
        <taxon>Viridiplantae</taxon>
        <taxon>Streptophyta</taxon>
        <taxon>Embryophyta</taxon>
        <taxon>Tracheophyta</taxon>
        <taxon>Spermatophyta</taxon>
        <taxon>Magnoliopsida</taxon>
        <taxon>Liliopsida</taxon>
        <taxon>Poales</taxon>
        <taxon>Poaceae</taxon>
        <taxon>BOP clade</taxon>
        <taxon>Oryzoideae</taxon>
        <taxon>Oryzeae</taxon>
        <taxon>Oryzinae</taxon>
        <taxon>Oryza</taxon>
        <taxon>Oryza sativa</taxon>
    </lineage>
</organism>
<protein>
    <submittedName>
        <fullName evidence="2">Uncharacterized protein</fullName>
    </submittedName>
</protein>
<evidence type="ECO:0000313" key="2">
    <source>
        <dbReference type="EMBL" id="BAD29393.1"/>
    </source>
</evidence>
<gene>
    <name evidence="2" type="primary">P0663F07.41</name>
</gene>
<name>Q6EPM7_ORYSJ</name>
<feature type="region of interest" description="Disordered" evidence="1">
    <location>
        <begin position="1"/>
        <end position="47"/>
    </location>
</feature>
<dbReference type="Proteomes" id="UP000000763">
    <property type="component" value="Chromosome 2"/>
</dbReference>
<proteinExistence type="predicted"/>
<dbReference type="EMBL" id="AP005823">
    <property type="protein sequence ID" value="BAD29393.1"/>
    <property type="molecule type" value="Genomic_DNA"/>
</dbReference>
<dbReference type="AlphaFoldDB" id="Q6EPM7"/>
<evidence type="ECO:0000256" key="1">
    <source>
        <dbReference type="SAM" id="MobiDB-lite"/>
    </source>
</evidence>
<sequence length="64" mass="7256">MPTSSRPLHRHCLVSWGGGEKPTSLDRLPLPSEQQPVVHHHGLRREPGPCCSRLPLRRYLDSSH</sequence>
<reference evidence="3" key="2">
    <citation type="journal article" date="2008" name="Nucleic Acids Res.">
        <title>The rice annotation project database (RAP-DB): 2008 update.</title>
        <authorList>
            <consortium name="The rice annotation project (RAP)"/>
        </authorList>
    </citation>
    <scope>GENOME REANNOTATION</scope>
    <source>
        <strain evidence="3">cv. Nipponbare</strain>
    </source>
</reference>
<evidence type="ECO:0000313" key="3">
    <source>
        <dbReference type="Proteomes" id="UP000000763"/>
    </source>
</evidence>
<reference evidence="3" key="1">
    <citation type="journal article" date="2005" name="Nature">
        <title>The map-based sequence of the rice genome.</title>
        <authorList>
            <consortium name="International rice genome sequencing project (IRGSP)"/>
            <person name="Matsumoto T."/>
            <person name="Wu J."/>
            <person name="Kanamori H."/>
            <person name="Katayose Y."/>
            <person name="Fujisawa M."/>
            <person name="Namiki N."/>
            <person name="Mizuno H."/>
            <person name="Yamamoto K."/>
            <person name="Antonio B.A."/>
            <person name="Baba T."/>
            <person name="Sakata K."/>
            <person name="Nagamura Y."/>
            <person name="Aoki H."/>
            <person name="Arikawa K."/>
            <person name="Arita K."/>
            <person name="Bito T."/>
            <person name="Chiden Y."/>
            <person name="Fujitsuka N."/>
            <person name="Fukunaka R."/>
            <person name="Hamada M."/>
            <person name="Harada C."/>
            <person name="Hayashi A."/>
            <person name="Hijishita S."/>
            <person name="Honda M."/>
            <person name="Hosokawa S."/>
            <person name="Ichikawa Y."/>
            <person name="Idonuma A."/>
            <person name="Iijima M."/>
            <person name="Ikeda M."/>
            <person name="Ikeno M."/>
            <person name="Ito K."/>
            <person name="Ito S."/>
            <person name="Ito T."/>
            <person name="Ito Y."/>
            <person name="Ito Y."/>
            <person name="Iwabuchi A."/>
            <person name="Kamiya K."/>
            <person name="Karasawa W."/>
            <person name="Kurita K."/>
            <person name="Katagiri S."/>
            <person name="Kikuta A."/>
            <person name="Kobayashi H."/>
            <person name="Kobayashi N."/>
            <person name="Machita K."/>
            <person name="Maehara T."/>
            <person name="Masukawa M."/>
            <person name="Mizubayashi T."/>
            <person name="Mukai Y."/>
            <person name="Nagasaki H."/>
            <person name="Nagata Y."/>
            <person name="Naito S."/>
            <person name="Nakashima M."/>
            <person name="Nakama Y."/>
            <person name="Nakamichi Y."/>
            <person name="Nakamura M."/>
            <person name="Meguro A."/>
            <person name="Negishi M."/>
            <person name="Ohta I."/>
            <person name="Ohta T."/>
            <person name="Okamoto M."/>
            <person name="Ono N."/>
            <person name="Saji S."/>
            <person name="Sakaguchi M."/>
            <person name="Sakai K."/>
            <person name="Shibata M."/>
            <person name="Shimokawa T."/>
            <person name="Song J."/>
            <person name="Takazaki Y."/>
            <person name="Terasawa K."/>
            <person name="Tsugane M."/>
            <person name="Tsuji K."/>
            <person name="Ueda S."/>
            <person name="Waki K."/>
            <person name="Yamagata H."/>
            <person name="Yamamoto M."/>
            <person name="Yamamoto S."/>
            <person name="Yamane H."/>
            <person name="Yoshiki S."/>
            <person name="Yoshihara R."/>
            <person name="Yukawa K."/>
            <person name="Zhong H."/>
            <person name="Yano M."/>
            <person name="Yuan Q."/>
            <person name="Ouyang S."/>
            <person name="Liu J."/>
            <person name="Jones K.M."/>
            <person name="Gansberger K."/>
            <person name="Moffat K."/>
            <person name="Hill J."/>
            <person name="Bera J."/>
            <person name="Fadrosh D."/>
            <person name="Jin S."/>
            <person name="Johri S."/>
            <person name="Kim M."/>
            <person name="Overton L."/>
            <person name="Reardon M."/>
            <person name="Tsitrin T."/>
            <person name="Vuong H."/>
            <person name="Weaver B."/>
            <person name="Ciecko A."/>
            <person name="Tallon L."/>
            <person name="Jackson J."/>
            <person name="Pai G."/>
            <person name="Aken S.V."/>
            <person name="Utterback T."/>
            <person name="Reidmuller S."/>
            <person name="Feldblyum T."/>
            <person name="Hsiao J."/>
            <person name="Zismann V."/>
            <person name="Iobst S."/>
            <person name="de Vazeille A.R."/>
            <person name="Buell C.R."/>
            <person name="Ying K."/>
            <person name="Li Y."/>
            <person name="Lu T."/>
            <person name="Huang Y."/>
            <person name="Zhao Q."/>
            <person name="Feng Q."/>
            <person name="Zhang L."/>
            <person name="Zhu J."/>
            <person name="Weng Q."/>
            <person name="Mu J."/>
            <person name="Lu Y."/>
            <person name="Fan D."/>
            <person name="Liu Y."/>
            <person name="Guan J."/>
            <person name="Zhang Y."/>
            <person name="Yu S."/>
            <person name="Liu X."/>
            <person name="Zhang Y."/>
            <person name="Hong G."/>
            <person name="Han B."/>
            <person name="Choisne N."/>
            <person name="Demange N."/>
            <person name="Orjeda G."/>
            <person name="Samain S."/>
            <person name="Cattolico L."/>
            <person name="Pelletier E."/>
            <person name="Couloux A."/>
            <person name="Segurens B."/>
            <person name="Wincker P."/>
            <person name="D'Hont A."/>
            <person name="Scarpelli C."/>
            <person name="Weissenbach J."/>
            <person name="Salanoubat M."/>
            <person name="Quetier F."/>
            <person name="Yu Y."/>
            <person name="Kim H.R."/>
            <person name="Rambo T."/>
            <person name="Currie J."/>
            <person name="Collura K."/>
            <person name="Luo M."/>
            <person name="Yang T."/>
            <person name="Ammiraju J.S.S."/>
            <person name="Engler F."/>
            <person name="Soderlund C."/>
            <person name="Wing R.A."/>
            <person name="Palmer L.E."/>
            <person name="de la Bastide M."/>
            <person name="Spiegel L."/>
            <person name="Nascimento L."/>
            <person name="Zutavern T."/>
            <person name="O'Shaughnessy A."/>
            <person name="Dike S."/>
            <person name="Dedhia N."/>
            <person name="Preston R."/>
            <person name="Balija V."/>
            <person name="McCombie W.R."/>
            <person name="Chow T."/>
            <person name="Chen H."/>
            <person name="Chung M."/>
            <person name="Chen C."/>
            <person name="Shaw J."/>
            <person name="Wu H."/>
            <person name="Hsiao K."/>
            <person name="Chao Y."/>
            <person name="Chu M."/>
            <person name="Cheng C."/>
            <person name="Hour A."/>
            <person name="Lee P."/>
            <person name="Lin S."/>
            <person name="Lin Y."/>
            <person name="Liou J."/>
            <person name="Liu S."/>
            <person name="Hsing Y."/>
            <person name="Raghuvanshi S."/>
            <person name="Mohanty A."/>
            <person name="Bharti A.K."/>
            <person name="Gaur A."/>
            <person name="Gupta V."/>
            <person name="Kumar D."/>
            <person name="Ravi V."/>
            <person name="Vij S."/>
            <person name="Kapur A."/>
            <person name="Khurana P."/>
            <person name="Khurana P."/>
            <person name="Khurana J.P."/>
            <person name="Tyagi A.K."/>
            <person name="Gaikwad K."/>
            <person name="Singh A."/>
            <person name="Dalal V."/>
            <person name="Srivastava S."/>
            <person name="Dixit A."/>
            <person name="Pal A.K."/>
            <person name="Ghazi I.A."/>
            <person name="Yadav M."/>
            <person name="Pandit A."/>
            <person name="Bhargava A."/>
            <person name="Sureshbabu K."/>
            <person name="Batra K."/>
            <person name="Sharma T.R."/>
            <person name="Mohapatra T."/>
            <person name="Singh N.K."/>
            <person name="Messing J."/>
            <person name="Nelson A.B."/>
            <person name="Fuks G."/>
            <person name="Kavchok S."/>
            <person name="Keizer G."/>
            <person name="Linton E."/>
            <person name="Llaca V."/>
            <person name="Song R."/>
            <person name="Tanyolac B."/>
            <person name="Young S."/>
            <person name="Ho-Il K."/>
            <person name="Hahn J.H."/>
            <person name="Sangsakoo G."/>
            <person name="Vanavichit A."/>
            <person name="de Mattos Luiz.A.T."/>
            <person name="Zimmer P.D."/>
            <person name="Malone G."/>
            <person name="Dellagostin O."/>
            <person name="de Oliveira A.C."/>
            <person name="Bevan M."/>
            <person name="Bancroft I."/>
            <person name="Minx P."/>
            <person name="Cordum H."/>
            <person name="Wilson R."/>
            <person name="Cheng Z."/>
            <person name="Jin W."/>
            <person name="Jiang J."/>
            <person name="Leong S.A."/>
            <person name="Iwama H."/>
            <person name="Gojobori T."/>
            <person name="Itoh T."/>
            <person name="Niimura Y."/>
            <person name="Fujii Y."/>
            <person name="Habara T."/>
            <person name="Sakai H."/>
            <person name="Sato Y."/>
            <person name="Wilson G."/>
            <person name="Kumar K."/>
            <person name="McCouch S."/>
            <person name="Juretic N."/>
            <person name="Hoen D."/>
            <person name="Wright S."/>
            <person name="Bruskiewich R."/>
            <person name="Bureau T."/>
            <person name="Miyao A."/>
            <person name="Hirochika H."/>
            <person name="Nishikawa T."/>
            <person name="Kadowaki K."/>
            <person name="Sugiura M."/>
            <person name="Burr B."/>
            <person name="Sasaki T."/>
        </authorList>
    </citation>
    <scope>NUCLEOTIDE SEQUENCE [LARGE SCALE GENOMIC DNA]</scope>
    <source>
        <strain evidence="3">cv. Nipponbare</strain>
    </source>
</reference>
<accession>Q6EPM7</accession>